<dbReference type="EMBL" id="CP001650">
    <property type="protein sequence ID" value="ADF51823.1"/>
    <property type="molecule type" value="Genomic_DNA"/>
</dbReference>
<protein>
    <submittedName>
        <fullName evidence="1">Uncharacterized protein</fullName>
    </submittedName>
</protein>
<evidence type="ECO:0000313" key="2">
    <source>
        <dbReference type="Proteomes" id="UP000001654"/>
    </source>
</evidence>
<dbReference type="KEGG" id="zpr:ZPR_1488"/>
<proteinExistence type="predicted"/>
<gene>
    <name evidence="1" type="ordered locus">ZPR_1488</name>
</gene>
<reference evidence="1 2" key="1">
    <citation type="journal article" date="2010" name="BMC Genomics">
        <title>The complete genome of Zunongwangia profunda SM-A87 reveals its adaptation to the deep-sea environment and ecological role in sedimentary organic nitrogen degradation.</title>
        <authorList>
            <person name="Qin Q.L."/>
            <person name="Zhang X.Y."/>
            <person name="Wang X.M."/>
            <person name="Liu G.M."/>
            <person name="Chen X.L."/>
            <person name="Xie B.B."/>
            <person name="Dang H.Y."/>
            <person name="Zhou B.C."/>
            <person name="Yu J."/>
            <person name="Zhang Y.Z."/>
        </authorList>
    </citation>
    <scope>NUCLEOTIDE SEQUENCE [LARGE SCALE GENOMIC DNA]</scope>
    <source>
        <strain evidence="2">DSM 18752 / CCTCC AB 206139 / SM-A87</strain>
    </source>
</reference>
<sequence>MDFLSGWQDYLSGDPENRIVTQHYPIQATPDEDYLSGDPENRIVTQHYPIQATPDPFFSFDSSQILRFVAIKQKNPTTFVIGLSWSGWQNAFKTLKTPVFVWFHAVLVF</sequence>
<dbReference type="Proteomes" id="UP000001654">
    <property type="component" value="Chromosome"/>
</dbReference>
<keyword evidence="2" id="KW-1185">Reference proteome</keyword>
<organism evidence="1 2">
    <name type="scientific">Zunongwangia profunda (strain DSM 18752 / CCTCC AB 206139 / SM-A87)</name>
    <name type="common">Wangia profunda</name>
    <dbReference type="NCBI Taxonomy" id="655815"/>
    <lineage>
        <taxon>Bacteria</taxon>
        <taxon>Pseudomonadati</taxon>
        <taxon>Bacteroidota</taxon>
        <taxon>Flavobacteriia</taxon>
        <taxon>Flavobacteriales</taxon>
        <taxon>Flavobacteriaceae</taxon>
        <taxon>Zunongwangia</taxon>
    </lineage>
</organism>
<evidence type="ECO:0000313" key="1">
    <source>
        <dbReference type="EMBL" id="ADF51823.1"/>
    </source>
</evidence>
<name>D5BKE3_ZUNPS</name>
<dbReference type="AlphaFoldDB" id="D5BKE3"/>
<accession>D5BKE3</accession>
<dbReference type="HOGENOM" id="CLU_2182986_0_0_10"/>